<dbReference type="InterPro" id="IPR023635">
    <property type="entry name" value="Peptide_deformylase"/>
</dbReference>
<keyword evidence="2" id="KW-0408">Iron</keyword>
<name>A0A229RDY5_AMYAL</name>
<feature type="binding site" evidence="2">
    <location>
        <position position="476"/>
    </location>
    <ligand>
        <name>Fe cation</name>
        <dbReference type="ChEBI" id="CHEBI:24875"/>
    </ligand>
</feature>
<sequence length="507" mass="56302">MTTGVPDSTGATAPGTAANVFAGELERWRDVRGHSRTALAKAMGYDRSYVSKVLSGTERPSEAFARQAESALRAGGALLAAFRDVDAQRTTRTRPAPPPATATSAAAGTAGLVVDHDDATLRYDDGVYRLTQRRHLVNHGTEPITSYLIRISVDRFPGDPERSNQLYSEDPLTWGEIGLHAWHGRSRATSMAWTVHHDRDAFKEVWLLFEGDHGHFPLYPGESCWIEYEYTVAEHHWGNWFQRAVRLPTRTLSVRLDFPADLSPAVWGLHTSMTAQALPFATAIDRDDTGDRHRFSWACENPPLHARYRLEWNFRGRVAPADDPPPRPSEVMASLGIVQDVDPALRRVARRFDLPAEAEDARRVVTALNSACERVAQAHTFGKGMGIAAPQIGIDRAAAIVRTPDGEAITLFNPTIIEASGYVDEQYEGCLSFFDVRGHVPRPHVIHVEHTTIDGTTKITVFERGVARLVAHEIDHLHGTLYTDHMRTGVDPIPVEQYRGTGTTWKY</sequence>
<comment type="function">
    <text evidence="2">Removes the formyl group from the N-terminal Met of newly synthesized proteins. Requires at least a dipeptide for an efficient rate of reaction. N-terminal L-methionine is a prerequisite for activity but the enzyme has broad specificity at other positions.</text>
</comment>
<gene>
    <name evidence="2" type="primary">def</name>
    <name evidence="4" type="ORF">CFP75_33270</name>
</gene>
<dbReference type="Proteomes" id="UP000215563">
    <property type="component" value="Unassembled WGS sequence"/>
</dbReference>
<dbReference type="Gene3D" id="1.10.260.40">
    <property type="entry name" value="lambda repressor-like DNA-binding domains"/>
    <property type="match status" value="1"/>
</dbReference>
<dbReference type="Pfam" id="PF13560">
    <property type="entry name" value="HTH_31"/>
    <property type="match status" value="1"/>
</dbReference>
<dbReference type="InterPro" id="IPR010982">
    <property type="entry name" value="Lambda_DNA-bd_dom_sf"/>
</dbReference>
<keyword evidence="2" id="KW-0378">Hydrolase</keyword>
<dbReference type="PANTHER" id="PTHR10458">
    <property type="entry name" value="PEPTIDE DEFORMYLASE"/>
    <property type="match status" value="1"/>
</dbReference>
<reference evidence="4 5" key="1">
    <citation type="submission" date="2017-07" db="EMBL/GenBank/DDBJ databases">
        <title>Amycolatopsis alba DSM 44262 Genome sequencing and assembly.</title>
        <authorList>
            <person name="Kaur N."/>
            <person name="Mayilraj S."/>
        </authorList>
    </citation>
    <scope>NUCLEOTIDE SEQUENCE [LARGE SCALE GENOMIC DNA]</scope>
    <source>
        <strain evidence="4 5">DSM 44262</strain>
    </source>
</reference>
<evidence type="ECO:0000313" key="4">
    <source>
        <dbReference type="EMBL" id="OXM44795.1"/>
    </source>
</evidence>
<comment type="similarity">
    <text evidence="1 2">Belongs to the polypeptide deformylase family.</text>
</comment>
<dbReference type="EMBL" id="NMQU01000112">
    <property type="protein sequence ID" value="OXM44795.1"/>
    <property type="molecule type" value="Genomic_DNA"/>
</dbReference>
<dbReference type="PANTHER" id="PTHR10458:SF22">
    <property type="entry name" value="PEPTIDE DEFORMYLASE"/>
    <property type="match status" value="1"/>
</dbReference>
<dbReference type="Gene3D" id="3.90.45.10">
    <property type="entry name" value="Peptide deformylase"/>
    <property type="match status" value="1"/>
</dbReference>
<comment type="caution">
    <text evidence="4">The sequence shown here is derived from an EMBL/GenBank/DDBJ whole genome shotgun (WGS) entry which is preliminary data.</text>
</comment>
<dbReference type="GO" id="GO:0003677">
    <property type="term" value="F:DNA binding"/>
    <property type="evidence" value="ECO:0007669"/>
    <property type="project" value="InterPro"/>
</dbReference>
<dbReference type="CDD" id="cd00093">
    <property type="entry name" value="HTH_XRE"/>
    <property type="match status" value="1"/>
</dbReference>
<dbReference type="SMART" id="SM00530">
    <property type="entry name" value="HTH_XRE"/>
    <property type="match status" value="1"/>
</dbReference>
<keyword evidence="5" id="KW-1185">Reference proteome</keyword>
<comment type="catalytic activity">
    <reaction evidence="2">
        <text>N-terminal N-formyl-L-methionyl-[peptide] + H2O = N-terminal L-methionyl-[peptide] + formate</text>
        <dbReference type="Rhea" id="RHEA:24420"/>
        <dbReference type="Rhea" id="RHEA-COMP:10639"/>
        <dbReference type="Rhea" id="RHEA-COMP:10640"/>
        <dbReference type="ChEBI" id="CHEBI:15377"/>
        <dbReference type="ChEBI" id="CHEBI:15740"/>
        <dbReference type="ChEBI" id="CHEBI:49298"/>
        <dbReference type="ChEBI" id="CHEBI:64731"/>
        <dbReference type="EC" id="3.5.1.88"/>
    </reaction>
</comment>
<proteinExistence type="inferred from homology"/>
<dbReference type="InterPro" id="IPR036821">
    <property type="entry name" value="Peptide_deformylase_sf"/>
</dbReference>
<evidence type="ECO:0000256" key="2">
    <source>
        <dbReference type="HAMAP-Rule" id="MF_00163"/>
    </source>
</evidence>
<dbReference type="EC" id="3.5.1.88" evidence="2"/>
<dbReference type="SUPFAM" id="SSF47413">
    <property type="entry name" value="lambda repressor-like DNA-binding domains"/>
    <property type="match status" value="1"/>
</dbReference>
<keyword evidence="2" id="KW-0479">Metal-binding</keyword>
<dbReference type="GO" id="GO:0042586">
    <property type="term" value="F:peptide deformylase activity"/>
    <property type="evidence" value="ECO:0007669"/>
    <property type="project" value="UniProtKB-UniRule"/>
</dbReference>
<dbReference type="OrthoDB" id="3203858at2"/>
<evidence type="ECO:0000256" key="1">
    <source>
        <dbReference type="ARBA" id="ARBA00010759"/>
    </source>
</evidence>
<keyword evidence="2" id="KW-0648">Protein biosynthesis</keyword>
<feature type="active site" evidence="2">
    <location>
        <position position="473"/>
    </location>
</feature>
<dbReference type="AlphaFoldDB" id="A0A229RDY5"/>
<dbReference type="PROSITE" id="PS50943">
    <property type="entry name" value="HTH_CROC1"/>
    <property type="match status" value="1"/>
</dbReference>
<feature type="binding site" evidence="2">
    <location>
        <position position="430"/>
    </location>
    <ligand>
        <name>Fe cation</name>
        <dbReference type="ChEBI" id="CHEBI:24875"/>
    </ligand>
</feature>
<dbReference type="RefSeq" id="WP_020634937.1">
    <property type="nucleotide sequence ID" value="NZ_KB913032.1"/>
</dbReference>
<evidence type="ECO:0000259" key="3">
    <source>
        <dbReference type="PROSITE" id="PS50943"/>
    </source>
</evidence>
<dbReference type="Pfam" id="PF01327">
    <property type="entry name" value="Pep_deformylase"/>
    <property type="match status" value="1"/>
</dbReference>
<dbReference type="PRINTS" id="PR01576">
    <property type="entry name" value="PDEFORMYLASE"/>
</dbReference>
<dbReference type="InterPro" id="IPR001387">
    <property type="entry name" value="Cro/C1-type_HTH"/>
</dbReference>
<organism evidence="4 5">
    <name type="scientific">Amycolatopsis alba DSM 44262</name>
    <dbReference type="NCBI Taxonomy" id="1125972"/>
    <lineage>
        <taxon>Bacteria</taxon>
        <taxon>Bacillati</taxon>
        <taxon>Actinomycetota</taxon>
        <taxon>Actinomycetes</taxon>
        <taxon>Pseudonocardiales</taxon>
        <taxon>Pseudonocardiaceae</taxon>
        <taxon>Amycolatopsis</taxon>
    </lineage>
</organism>
<dbReference type="GO" id="GO:0006412">
    <property type="term" value="P:translation"/>
    <property type="evidence" value="ECO:0007669"/>
    <property type="project" value="UniProtKB-UniRule"/>
</dbReference>
<dbReference type="SUPFAM" id="SSF56420">
    <property type="entry name" value="Peptide deformylase"/>
    <property type="match status" value="1"/>
</dbReference>
<protein>
    <recommendedName>
        <fullName evidence="2">Peptide deformylase</fullName>
        <shortName evidence="2">PDF</shortName>
        <ecNumber evidence="2">3.5.1.88</ecNumber>
    </recommendedName>
    <alternativeName>
        <fullName evidence="2">Polypeptide deformylase</fullName>
    </alternativeName>
</protein>
<evidence type="ECO:0000313" key="5">
    <source>
        <dbReference type="Proteomes" id="UP000215563"/>
    </source>
</evidence>
<dbReference type="HAMAP" id="MF_00163">
    <property type="entry name" value="Pep_deformylase"/>
    <property type="match status" value="1"/>
</dbReference>
<feature type="binding site" evidence="2">
    <location>
        <position position="472"/>
    </location>
    <ligand>
        <name>Fe cation</name>
        <dbReference type="ChEBI" id="CHEBI:24875"/>
    </ligand>
</feature>
<comment type="cofactor">
    <cofactor evidence="2">
        <name>Fe(2+)</name>
        <dbReference type="ChEBI" id="CHEBI:29033"/>
    </cofactor>
    <text evidence="2">Binds 1 Fe(2+) ion.</text>
</comment>
<dbReference type="GO" id="GO:0046872">
    <property type="term" value="F:metal ion binding"/>
    <property type="evidence" value="ECO:0007669"/>
    <property type="project" value="UniProtKB-KW"/>
</dbReference>
<feature type="domain" description="HTH cro/C1-type" evidence="3">
    <location>
        <begin position="25"/>
        <end position="79"/>
    </location>
</feature>
<accession>A0A229RDY5</accession>